<accession>A0A9P4UMM7</accession>
<dbReference type="Gene3D" id="1.10.472.10">
    <property type="entry name" value="Cyclin-like"/>
    <property type="match status" value="1"/>
</dbReference>
<evidence type="ECO:0000313" key="2">
    <source>
        <dbReference type="EMBL" id="KAF2721422.1"/>
    </source>
</evidence>
<dbReference type="GO" id="GO:0019901">
    <property type="term" value="F:protein kinase binding"/>
    <property type="evidence" value="ECO:0007669"/>
    <property type="project" value="InterPro"/>
</dbReference>
<feature type="region of interest" description="Disordered" evidence="1">
    <location>
        <begin position="85"/>
        <end position="116"/>
    </location>
</feature>
<dbReference type="SUPFAM" id="SSF47954">
    <property type="entry name" value="Cyclin-like"/>
    <property type="match status" value="1"/>
</dbReference>
<evidence type="ECO:0000256" key="1">
    <source>
        <dbReference type="SAM" id="MobiDB-lite"/>
    </source>
</evidence>
<reference evidence="2" key="1">
    <citation type="journal article" date="2020" name="Stud. Mycol.">
        <title>101 Dothideomycetes genomes: a test case for predicting lifestyles and emergence of pathogens.</title>
        <authorList>
            <person name="Haridas S."/>
            <person name="Albert R."/>
            <person name="Binder M."/>
            <person name="Bloem J."/>
            <person name="Labutti K."/>
            <person name="Salamov A."/>
            <person name="Andreopoulos B."/>
            <person name="Baker S."/>
            <person name="Barry K."/>
            <person name="Bills G."/>
            <person name="Bluhm B."/>
            <person name="Cannon C."/>
            <person name="Castanera R."/>
            <person name="Culley D."/>
            <person name="Daum C."/>
            <person name="Ezra D."/>
            <person name="Gonzalez J."/>
            <person name="Henrissat B."/>
            <person name="Kuo A."/>
            <person name="Liang C."/>
            <person name="Lipzen A."/>
            <person name="Lutzoni F."/>
            <person name="Magnuson J."/>
            <person name="Mondo S."/>
            <person name="Nolan M."/>
            <person name="Ohm R."/>
            <person name="Pangilinan J."/>
            <person name="Park H.-J."/>
            <person name="Ramirez L."/>
            <person name="Alfaro M."/>
            <person name="Sun H."/>
            <person name="Tritt A."/>
            <person name="Yoshinaga Y."/>
            <person name="Zwiers L.-H."/>
            <person name="Turgeon B."/>
            <person name="Goodwin S."/>
            <person name="Spatafora J."/>
            <person name="Crous P."/>
            <person name="Grigoriev I."/>
        </authorList>
    </citation>
    <scope>NUCLEOTIDE SEQUENCE</scope>
    <source>
        <strain evidence="2">CBS 116435</strain>
    </source>
</reference>
<dbReference type="EMBL" id="MU003790">
    <property type="protein sequence ID" value="KAF2721422.1"/>
    <property type="molecule type" value="Genomic_DNA"/>
</dbReference>
<proteinExistence type="predicted"/>
<dbReference type="PANTHER" id="PTHR15615:SF32">
    <property type="entry name" value="PROTEIN KINASE COMPLEX COMPONENT, PUTATIVE (AFU_ORTHOLOGUE AFUA_2G07660)-RELATED"/>
    <property type="match status" value="1"/>
</dbReference>
<sequence length="306" mass="33906">MEDGDTSGRNGSRPGSGANTPIRRTPPPPPNPHVGPNAGDIDLVYRDKNDEPLVLENGDWNIWDISGLCALRMLMYALEQLAEATGDVPPTPPVTRPTTPERRKSNGKEDLSSLSPTCDAKLYPIGSPEAHPHEPVLLTHDAPEHHIQHAAIARRFFSRVAPPFTLSDYLLRFHQYCPHSPGVYLAAAAFCHKLCVRDYLVPATNRTIHRLSLAAIRIAAKSLEDNKWSQERCAKVGGINPTQLLNLEITLLFLLDFELGVTEKDVANSMFLLQQAARQKLGASKLQGFKMRLPLRRKANRPSIIN</sequence>
<dbReference type="GO" id="GO:0000307">
    <property type="term" value="C:cyclin-dependent protein kinase holoenzyme complex"/>
    <property type="evidence" value="ECO:0007669"/>
    <property type="project" value="TreeGrafter"/>
</dbReference>
<organism evidence="2 3">
    <name type="scientific">Polychaeton citri CBS 116435</name>
    <dbReference type="NCBI Taxonomy" id="1314669"/>
    <lineage>
        <taxon>Eukaryota</taxon>
        <taxon>Fungi</taxon>
        <taxon>Dikarya</taxon>
        <taxon>Ascomycota</taxon>
        <taxon>Pezizomycotina</taxon>
        <taxon>Dothideomycetes</taxon>
        <taxon>Dothideomycetidae</taxon>
        <taxon>Capnodiales</taxon>
        <taxon>Capnodiaceae</taxon>
        <taxon>Polychaeton</taxon>
    </lineage>
</organism>
<keyword evidence="3" id="KW-1185">Reference proteome</keyword>
<dbReference type="PANTHER" id="PTHR15615">
    <property type="match status" value="1"/>
</dbReference>
<evidence type="ECO:0008006" key="4">
    <source>
        <dbReference type="Google" id="ProtNLM"/>
    </source>
</evidence>
<dbReference type="GO" id="GO:0016538">
    <property type="term" value="F:cyclin-dependent protein serine/threonine kinase regulator activity"/>
    <property type="evidence" value="ECO:0007669"/>
    <property type="project" value="TreeGrafter"/>
</dbReference>
<evidence type="ECO:0000313" key="3">
    <source>
        <dbReference type="Proteomes" id="UP000799441"/>
    </source>
</evidence>
<name>A0A9P4UMM7_9PEZI</name>
<dbReference type="AlphaFoldDB" id="A0A9P4UMM7"/>
<feature type="region of interest" description="Disordered" evidence="1">
    <location>
        <begin position="1"/>
        <end position="41"/>
    </location>
</feature>
<protein>
    <recommendedName>
        <fullName evidence="4">Cyclin-domain-containing protein</fullName>
    </recommendedName>
</protein>
<dbReference type="Pfam" id="PF08613">
    <property type="entry name" value="Cyclin"/>
    <property type="match status" value="1"/>
</dbReference>
<comment type="caution">
    <text evidence="2">The sequence shown here is derived from an EMBL/GenBank/DDBJ whole genome shotgun (WGS) entry which is preliminary data.</text>
</comment>
<dbReference type="Proteomes" id="UP000799441">
    <property type="component" value="Unassembled WGS sequence"/>
</dbReference>
<dbReference type="GO" id="GO:0005634">
    <property type="term" value="C:nucleus"/>
    <property type="evidence" value="ECO:0007669"/>
    <property type="project" value="TreeGrafter"/>
</dbReference>
<dbReference type="InterPro" id="IPR036915">
    <property type="entry name" value="Cyclin-like_sf"/>
</dbReference>
<feature type="compositionally biased region" description="Basic and acidic residues" evidence="1">
    <location>
        <begin position="99"/>
        <end position="111"/>
    </location>
</feature>
<gene>
    <name evidence="2" type="ORF">K431DRAFT_224155</name>
</gene>
<dbReference type="OrthoDB" id="5304883at2759"/>
<dbReference type="InterPro" id="IPR013922">
    <property type="entry name" value="Cyclin_PHO80-like"/>
</dbReference>
<feature type="compositionally biased region" description="Pro residues" evidence="1">
    <location>
        <begin position="24"/>
        <end position="33"/>
    </location>
</feature>